<comment type="catalytic activity">
    <reaction evidence="6">
        <text>cytidine(1402) in 16S rRNA + S-adenosyl-L-methionine = 2'-O-methylcytidine(1402) in 16S rRNA + S-adenosyl-L-homocysteine + H(+)</text>
        <dbReference type="Rhea" id="RHEA:42924"/>
        <dbReference type="Rhea" id="RHEA-COMP:10285"/>
        <dbReference type="Rhea" id="RHEA-COMP:10286"/>
        <dbReference type="ChEBI" id="CHEBI:15378"/>
        <dbReference type="ChEBI" id="CHEBI:57856"/>
        <dbReference type="ChEBI" id="CHEBI:59789"/>
        <dbReference type="ChEBI" id="CHEBI:74495"/>
        <dbReference type="ChEBI" id="CHEBI:82748"/>
        <dbReference type="EC" id="2.1.1.198"/>
    </reaction>
</comment>
<dbReference type="InterPro" id="IPR014776">
    <property type="entry name" value="4pyrrole_Mease_sub2"/>
</dbReference>
<keyword evidence="5 6" id="KW-0949">S-adenosyl-L-methionine</keyword>
<accession>A0A1M6GTF3</accession>
<organism evidence="8 9">
    <name type="scientific">Dethiosulfatibacter aminovorans DSM 17477</name>
    <dbReference type="NCBI Taxonomy" id="1121476"/>
    <lineage>
        <taxon>Bacteria</taxon>
        <taxon>Bacillati</taxon>
        <taxon>Bacillota</taxon>
        <taxon>Tissierellia</taxon>
        <taxon>Dethiosulfatibacter</taxon>
    </lineage>
</organism>
<evidence type="ECO:0000256" key="1">
    <source>
        <dbReference type="ARBA" id="ARBA00022490"/>
    </source>
</evidence>
<dbReference type="STRING" id="1121476.SAMN02745751_01831"/>
<sequence>MEGKLYICTTPIGNLGDITIRALETLKEVDFIAAEDTRHTIKLLNHFDIKKRMVSCHEHNEMSRSTEIINRVLAGESCALVSDAGMPGISDPGEILIKEAIKRNVEVVILPGATAFASALVISGLDTHKFVFEGFLAHKKSERTRELENLRNERRTMIFYESPHRLKETLKIMMKTLGDRNMSISREITKKFEETVRGNISFCLDHFESKDVKGEFVIVVEGSSEEEMEEEVDVRKKLIELLDEGYTKKDAVKKVSKDYNLHKNEVYQISLEI</sequence>
<proteinExistence type="inferred from homology"/>
<dbReference type="Gene3D" id="3.30.950.10">
    <property type="entry name" value="Methyltransferase, Cobalt-precorrin-4 Transmethylase, Domain 2"/>
    <property type="match status" value="1"/>
</dbReference>
<dbReference type="FunFam" id="3.30.950.10:FF:000002">
    <property type="entry name" value="Ribosomal RNA small subunit methyltransferase I"/>
    <property type="match status" value="1"/>
</dbReference>
<evidence type="ECO:0000256" key="5">
    <source>
        <dbReference type="ARBA" id="ARBA00022691"/>
    </source>
</evidence>
<dbReference type="SUPFAM" id="SSF53790">
    <property type="entry name" value="Tetrapyrrole methylase"/>
    <property type="match status" value="1"/>
</dbReference>
<dbReference type="OrthoDB" id="9809084at2"/>
<evidence type="ECO:0000256" key="6">
    <source>
        <dbReference type="HAMAP-Rule" id="MF_01877"/>
    </source>
</evidence>
<keyword evidence="3 6" id="KW-0489">Methyltransferase</keyword>
<dbReference type="InterPro" id="IPR014777">
    <property type="entry name" value="4pyrrole_Mease_sub1"/>
</dbReference>
<comment type="function">
    <text evidence="6">Catalyzes the 2'-O-methylation of the ribose of cytidine 1402 (C1402) in 16S rRNA.</text>
</comment>
<dbReference type="HAMAP" id="MF_01877">
    <property type="entry name" value="16SrRNA_methyltr_I"/>
    <property type="match status" value="1"/>
</dbReference>
<dbReference type="EMBL" id="FQZL01000011">
    <property type="protein sequence ID" value="SHJ13234.1"/>
    <property type="molecule type" value="Genomic_DNA"/>
</dbReference>
<gene>
    <name evidence="6" type="primary">rsmI</name>
    <name evidence="8" type="ORF">SAMN02745751_01831</name>
</gene>
<dbReference type="CDD" id="cd11648">
    <property type="entry name" value="RsmI"/>
    <property type="match status" value="1"/>
</dbReference>
<evidence type="ECO:0000256" key="4">
    <source>
        <dbReference type="ARBA" id="ARBA00022679"/>
    </source>
</evidence>
<dbReference type="PIRSF" id="PIRSF005917">
    <property type="entry name" value="MTase_YraL"/>
    <property type="match status" value="1"/>
</dbReference>
<evidence type="ECO:0000259" key="7">
    <source>
        <dbReference type="Pfam" id="PF00590"/>
    </source>
</evidence>
<dbReference type="AlphaFoldDB" id="A0A1M6GTF3"/>
<keyword evidence="9" id="KW-1185">Reference proteome</keyword>
<comment type="similarity">
    <text evidence="6">Belongs to the methyltransferase superfamily. RsmI family.</text>
</comment>
<dbReference type="EC" id="2.1.1.198" evidence="6"/>
<name>A0A1M6GTF3_9FIRM</name>
<dbReference type="InterPro" id="IPR018063">
    <property type="entry name" value="SAM_MeTrfase_RsmI_CS"/>
</dbReference>
<evidence type="ECO:0000313" key="9">
    <source>
        <dbReference type="Proteomes" id="UP000184052"/>
    </source>
</evidence>
<keyword evidence="2 6" id="KW-0698">rRNA processing</keyword>
<dbReference type="GO" id="GO:0005737">
    <property type="term" value="C:cytoplasm"/>
    <property type="evidence" value="ECO:0007669"/>
    <property type="project" value="UniProtKB-SubCell"/>
</dbReference>
<evidence type="ECO:0000313" key="8">
    <source>
        <dbReference type="EMBL" id="SHJ13234.1"/>
    </source>
</evidence>
<dbReference type="Pfam" id="PF00590">
    <property type="entry name" value="TP_methylase"/>
    <property type="match status" value="1"/>
</dbReference>
<evidence type="ECO:0000256" key="2">
    <source>
        <dbReference type="ARBA" id="ARBA00022552"/>
    </source>
</evidence>
<dbReference type="RefSeq" id="WP_073049274.1">
    <property type="nucleotide sequence ID" value="NZ_FQZL01000011.1"/>
</dbReference>
<evidence type="ECO:0000256" key="3">
    <source>
        <dbReference type="ARBA" id="ARBA00022603"/>
    </source>
</evidence>
<dbReference type="GO" id="GO:0070677">
    <property type="term" value="F:rRNA (cytosine-2'-O-)-methyltransferase activity"/>
    <property type="evidence" value="ECO:0007669"/>
    <property type="project" value="UniProtKB-UniRule"/>
</dbReference>
<dbReference type="InterPro" id="IPR000878">
    <property type="entry name" value="4pyrrol_Mease"/>
</dbReference>
<dbReference type="Proteomes" id="UP000184052">
    <property type="component" value="Unassembled WGS sequence"/>
</dbReference>
<dbReference type="PROSITE" id="PS01296">
    <property type="entry name" value="RSMI"/>
    <property type="match status" value="1"/>
</dbReference>
<dbReference type="InterPro" id="IPR008189">
    <property type="entry name" value="rRNA_ssu_MeTfrase_I"/>
</dbReference>
<dbReference type="NCBIfam" id="TIGR00096">
    <property type="entry name" value="16S rRNA (cytidine(1402)-2'-O)-methyltransferase"/>
    <property type="match status" value="1"/>
</dbReference>
<dbReference type="Gene3D" id="3.40.1010.10">
    <property type="entry name" value="Cobalt-precorrin-4 Transmethylase, Domain 1"/>
    <property type="match status" value="1"/>
</dbReference>
<dbReference type="PANTHER" id="PTHR46111:SF1">
    <property type="entry name" value="RIBOSOMAL RNA SMALL SUBUNIT METHYLTRANSFERASE I"/>
    <property type="match status" value="1"/>
</dbReference>
<dbReference type="FunFam" id="3.40.1010.10:FF:000007">
    <property type="entry name" value="Ribosomal RNA small subunit methyltransferase I"/>
    <property type="match status" value="1"/>
</dbReference>
<keyword evidence="1 6" id="KW-0963">Cytoplasm</keyword>
<keyword evidence="4 6" id="KW-0808">Transferase</keyword>
<protein>
    <recommendedName>
        <fullName evidence="6">Ribosomal RNA small subunit methyltransferase I</fullName>
        <ecNumber evidence="6">2.1.1.198</ecNumber>
    </recommendedName>
    <alternativeName>
        <fullName evidence="6">16S rRNA 2'-O-ribose C1402 methyltransferase</fullName>
    </alternativeName>
    <alternativeName>
        <fullName evidence="6">rRNA (cytidine-2'-O-)-methyltransferase RsmI</fullName>
    </alternativeName>
</protein>
<comment type="subcellular location">
    <subcellularLocation>
        <location evidence="6">Cytoplasm</location>
    </subcellularLocation>
</comment>
<dbReference type="InterPro" id="IPR035996">
    <property type="entry name" value="4pyrrol_Methylase_sf"/>
</dbReference>
<feature type="domain" description="Tetrapyrrole methylase" evidence="7">
    <location>
        <begin position="4"/>
        <end position="200"/>
    </location>
</feature>
<dbReference type="PANTHER" id="PTHR46111">
    <property type="entry name" value="RIBOSOMAL RNA SMALL SUBUNIT METHYLTRANSFERASE I"/>
    <property type="match status" value="1"/>
</dbReference>
<reference evidence="8 9" key="1">
    <citation type="submission" date="2016-11" db="EMBL/GenBank/DDBJ databases">
        <authorList>
            <person name="Jaros S."/>
            <person name="Januszkiewicz K."/>
            <person name="Wedrychowicz H."/>
        </authorList>
    </citation>
    <scope>NUCLEOTIDE SEQUENCE [LARGE SCALE GENOMIC DNA]</scope>
    <source>
        <strain evidence="8 9">DSM 17477</strain>
    </source>
</reference>